<dbReference type="Proteomes" id="UP000759537">
    <property type="component" value="Unassembled WGS sequence"/>
</dbReference>
<dbReference type="Pfam" id="PF22936">
    <property type="entry name" value="Pol_BBD"/>
    <property type="match status" value="1"/>
</dbReference>
<gene>
    <name evidence="3" type="ORF">DFH94DRAFT_683166</name>
</gene>
<feature type="region of interest" description="Disordered" evidence="1">
    <location>
        <begin position="1"/>
        <end position="28"/>
    </location>
</feature>
<feature type="domain" description="Retrovirus-related Pol polyprotein from transposon TNT 1-94-like beta-barrel" evidence="2">
    <location>
        <begin position="369"/>
        <end position="448"/>
    </location>
</feature>
<evidence type="ECO:0000259" key="2">
    <source>
        <dbReference type="Pfam" id="PF22936"/>
    </source>
</evidence>
<dbReference type="InterPro" id="IPR054722">
    <property type="entry name" value="PolX-like_BBD"/>
</dbReference>
<dbReference type="OrthoDB" id="2946818at2759"/>
<organism evidence="3 4">
    <name type="scientific">Russula ochroleuca</name>
    <dbReference type="NCBI Taxonomy" id="152965"/>
    <lineage>
        <taxon>Eukaryota</taxon>
        <taxon>Fungi</taxon>
        <taxon>Dikarya</taxon>
        <taxon>Basidiomycota</taxon>
        <taxon>Agaricomycotina</taxon>
        <taxon>Agaricomycetes</taxon>
        <taxon>Russulales</taxon>
        <taxon>Russulaceae</taxon>
        <taxon>Russula</taxon>
    </lineage>
</organism>
<proteinExistence type="predicted"/>
<evidence type="ECO:0000256" key="1">
    <source>
        <dbReference type="SAM" id="MobiDB-lite"/>
    </source>
</evidence>
<protein>
    <recommendedName>
        <fullName evidence="2">Retrovirus-related Pol polyprotein from transposon TNT 1-94-like beta-barrel domain-containing protein</fullName>
    </recommendedName>
</protein>
<comment type="caution">
    <text evidence="3">The sequence shown here is derived from an EMBL/GenBank/DDBJ whole genome shotgun (WGS) entry which is preliminary data.</text>
</comment>
<dbReference type="AlphaFoldDB" id="A0A9P5MSZ2"/>
<evidence type="ECO:0000313" key="4">
    <source>
        <dbReference type="Proteomes" id="UP000759537"/>
    </source>
</evidence>
<dbReference type="EMBL" id="WHVB01000012">
    <property type="protein sequence ID" value="KAF8478001.1"/>
    <property type="molecule type" value="Genomic_DNA"/>
</dbReference>
<evidence type="ECO:0000313" key="3">
    <source>
        <dbReference type="EMBL" id="KAF8478001.1"/>
    </source>
</evidence>
<keyword evidence="4" id="KW-1185">Reference proteome</keyword>
<name>A0A9P5MSZ2_9AGAM</name>
<sequence>MGDQGILHTQPAESLETHHGVDDNGNVATVHVPTNQIEHDEAIRAATPWNTGTNLCLIKIINAVPRQQIYLVKHAQFAKDAWHSLRSVYYPQNNLKVASLTNEITTFCCTPTQTLGNTMLDQMFMLTVLGNISPDSEWHDLISHLRDRIGEYDAHQPKPIPITSAEFITGICDESWFHNQSSAQSNAYLFSARTTEEKRAPKCPCAAEPSSTVAATPAKHLHIPNDKTCTNPNCSGKRGHTFQECMVYGGGSQGKYTLWWRGPWNIHLPADQCCKANNVLPPSHPAYNKPGAPPKPTVYYAIDAGSALLWASPSPSPSTTDNEVHINTVTTNEIPAHNCNMALDSDIIIASLPILDNAMTWNDACHHNSRANHHVFHDRATFEMYQPIEPLCVKGFSKGLVTMAIGRGMICILGWYGQCSCNIVLHNVLHIPAAHSNLISGTLLDKAGVSASVGEVWFGSV</sequence>
<accession>A0A9P5MSZ2</accession>
<reference evidence="3" key="1">
    <citation type="submission" date="2019-10" db="EMBL/GenBank/DDBJ databases">
        <authorList>
            <consortium name="DOE Joint Genome Institute"/>
            <person name="Kuo A."/>
            <person name="Miyauchi S."/>
            <person name="Kiss E."/>
            <person name="Drula E."/>
            <person name="Kohler A."/>
            <person name="Sanchez-Garcia M."/>
            <person name="Andreopoulos B."/>
            <person name="Barry K.W."/>
            <person name="Bonito G."/>
            <person name="Buee M."/>
            <person name="Carver A."/>
            <person name="Chen C."/>
            <person name="Cichocki N."/>
            <person name="Clum A."/>
            <person name="Culley D."/>
            <person name="Crous P.W."/>
            <person name="Fauchery L."/>
            <person name="Girlanda M."/>
            <person name="Hayes R."/>
            <person name="Keri Z."/>
            <person name="LaButti K."/>
            <person name="Lipzen A."/>
            <person name="Lombard V."/>
            <person name="Magnuson J."/>
            <person name="Maillard F."/>
            <person name="Morin E."/>
            <person name="Murat C."/>
            <person name="Nolan M."/>
            <person name="Ohm R."/>
            <person name="Pangilinan J."/>
            <person name="Pereira M."/>
            <person name="Perotto S."/>
            <person name="Peter M."/>
            <person name="Riley R."/>
            <person name="Sitrit Y."/>
            <person name="Stielow B."/>
            <person name="Szollosi G."/>
            <person name="Zifcakova L."/>
            <person name="Stursova M."/>
            <person name="Spatafora J.W."/>
            <person name="Tedersoo L."/>
            <person name="Vaario L.-M."/>
            <person name="Yamada A."/>
            <person name="Yan M."/>
            <person name="Wang P."/>
            <person name="Xu J."/>
            <person name="Bruns T."/>
            <person name="Baldrian P."/>
            <person name="Vilgalys R."/>
            <person name="Henrissat B."/>
            <person name="Grigoriev I.V."/>
            <person name="Hibbett D."/>
            <person name="Nagy L.G."/>
            <person name="Martin F.M."/>
        </authorList>
    </citation>
    <scope>NUCLEOTIDE SEQUENCE</scope>
    <source>
        <strain evidence="3">Prilba</strain>
    </source>
</reference>
<reference evidence="3" key="2">
    <citation type="journal article" date="2020" name="Nat. Commun.">
        <title>Large-scale genome sequencing of mycorrhizal fungi provides insights into the early evolution of symbiotic traits.</title>
        <authorList>
            <person name="Miyauchi S."/>
            <person name="Kiss E."/>
            <person name="Kuo A."/>
            <person name="Drula E."/>
            <person name="Kohler A."/>
            <person name="Sanchez-Garcia M."/>
            <person name="Morin E."/>
            <person name="Andreopoulos B."/>
            <person name="Barry K.W."/>
            <person name="Bonito G."/>
            <person name="Buee M."/>
            <person name="Carver A."/>
            <person name="Chen C."/>
            <person name="Cichocki N."/>
            <person name="Clum A."/>
            <person name="Culley D."/>
            <person name="Crous P.W."/>
            <person name="Fauchery L."/>
            <person name="Girlanda M."/>
            <person name="Hayes R.D."/>
            <person name="Keri Z."/>
            <person name="LaButti K."/>
            <person name="Lipzen A."/>
            <person name="Lombard V."/>
            <person name="Magnuson J."/>
            <person name="Maillard F."/>
            <person name="Murat C."/>
            <person name="Nolan M."/>
            <person name="Ohm R.A."/>
            <person name="Pangilinan J."/>
            <person name="Pereira M.F."/>
            <person name="Perotto S."/>
            <person name="Peter M."/>
            <person name="Pfister S."/>
            <person name="Riley R."/>
            <person name="Sitrit Y."/>
            <person name="Stielow J.B."/>
            <person name="Szollosi G."/>
            <person name="Zifcakova L."/>
            <person name="Stursova M."/>
            <person name="Spatafora J.W."/>
            <person name="Tedersoo L."/>
            <person name="Vaario L.M."/>
            <person name="Yamada A."/>
            <person name="Yan M."/>
            <person name="Wang P."/>
            <person name="Xu J."/>
            <person name="Bruns T."/>
            <person name="Baldrian P."/>
            <person name="Vilgalys R."/>
            <person name="Dunand C."/>
            <person name="Henrissat B."/>
            <person name="Grigoriev I.V."/>
            <person name="Hibbett D."/>
            <person name="Nagy L.G."/>
            <person name="Martin F.M."/>
        </authorList>
    </citation>
    <scope>NUCLEOTIDE SEQUENCE</scope>
    <source>
        <strain evidence="3">Prilba</strain>
    </source>
</reference>